<accession>A0AAV8QFY1</accession>
<dbReference type="AlphaFoldDB" id="A0AAV8QFY1"/>
<feature type="compositionally biased region" description="Basic residues" evidence="1">
    <location>
        <begin position="7"/>
        <end position="17"/>
    </location>
</feature>
<dbReference type="Proteomes" id="UP001222027">
    <property type="component" value="Unassembled WGS sequence"/>
</dbReference>
<keyword evidence="3" id="KW-1185">Reference proteome</keyword>
<comment type="caution">
    <text evidence="2">The sequence shown here is derived from an EMBL/GenBank/DDBJ whole genome shotgun (WGS) entry which is preliminary data.</text>
</comment>
<sequence>MDVNSGLRKRPHPRHQPPHQISLAVSAPTETLNPQPSPGIPPTFLLLIPPTPSVLSLPLVLDSFLSFSVPPSSFHRRVISSELPK</sequence>
<dbReference type="EMBL" id="JAQQAF010000006">
    <property type="protein sequence ID" value="KAJ8477177.1"/>
    <property type="molecule type" value="Genomic_DNA"/>
</dbReference>
<name>A0AAV8QFY1_ENSVE</name>
<evidence type="ECO:0000313" key="2">
    <source>
        <dbReference type="EMBL" id="KAJ8477177.1"/>
    </source>
</evidence>
<proteinExistence type="predicted"/>
<feature type="region of interest" description="Disordered" evidence="1">
    <location>
        <begin position="1"/>
        <end position="20"/>
    </location>
</feature>
<evidence type="ECO:0000313" key="3">
    <source>
        <dbReference type="Proteomes" id="UP001222027"/>
    </source>
</evidence>
<protein>
    <submittedName>
        <fullName evidence="2">Uncharacterized protein</fullName>
    </submittedName>
</protein>
<organism evidence="2 3">
    <name type="scientific">Ensete ventricosum</name>
    <name type="common">Abyssinian banana</name>
    <name type="synonym">Musa ensete</name>
    <dbReference type="NCBI Taxonomy" id="4639"/>
    <lineage>
        <taxon>Eukaryota</taxon>
        <taxon>Viridiplantae</taxon>
        <taxon>Streptophyta</taxon>
        <taxon>Embryophyta</taxon>
        <taxon>Tracheophyta</taxon>
        <taxon>Spermatophyta</taxon>
        <taxon>Magnoliopsida</taxon>
        <taxon>Liliopsida</taxon>
        <taxon>Zingiberales</taxon>
        <taxon>Musaceae</taxon>
        <taxon>Ensete</taxon>
    </lineage>
</organism>
<reference evidence="2 3" key="1">
    <citation type="submission" date="2022-12" db="EMBL/GenBank/DDBJ databases">
        <title>Chromosome-scale assembly of the Ensete ventricosum genome.</title>
        <authorList>
            <person name="Dussert Y."/>
            <person name="Stocks J."/>
            <person name="Wendawek A."/>
            <person name="Woldeyes F."/>
            <person name="Nichols R.A."/>
            <person name="Borrell J.S."/>
        </authorList>
    </citation>
    <scope>NUCLEOTIDE SEQUENCE [LARGE SCALE GENOMIC DNA]</scope>
    <source>
        <strain evidence="3">cv. Maze</strain>
        <tissue evidence="2">Seeds</tissue>
    </source>
</reference>
<evidence type="ECO:0000256" key="1">
    <source>
        <dbReference type="SAM" id="MobiDB-lite"/>
    </source>
</evidence>
<gene>
    <name evidence="2" type="ORF">OPV22_020904</name>
</gene>